<dbReference type="GO" id="GO:0016020">
    <property type="term" value="C:membrane"/>
    <property type="evidence" value="ECO:0007669"/>
    <property type="project" value="UniProtKB-SubCell"/>
</dbReference>
<feature type="domain" description="SSD" evidence="8">
    <location>
        <begin position="402"/>
        <end position="564"/>
    </location>
</feature>
<keyword evidence="3 7" id="KW-1133">Transmembrane helix</keyword>
<dbReference type="PANTHER" id="PTHR45951:SF3">
    <property type="entry name" value="PROTEIN DISPATCHED"/>
    <property type="match status" value="1"/>
</dbReference>
<dbReference type="SUPFAM" id="SSF82866">
    <property type="entry name" value="Multidrug efflux transporter AcrB transmembrane domain"/>
    <property type="match status" value="2"/>
</dbReference>
<evidence type="ECO:0000256" key="7">
    <source>
        <dbReference type="SAM" id="Phobius"/>
    </source>
</evidence>
<name>A0A7S3Q6G6_9STRA</name>
<dbReference type="InterPro" id="IPR003392">
    <property type="entry name" value="PTHD_SSD"/>
</dbReference>
<feature type="transmembrane region" description="Helical" evidence="7">
    <location>
        <begin position="875"/>
        <end position="893"/>
    </location>
</feature>
<evidence type="ECO:0000256" key="3">
    <source>
        <dbReference type="ARBA" id="ARBA00022989"/>
    </source>
</evidence>
<reference evidence="9" key="1">
    <citation type="submission" date="2021-01" db="EMBL/GenBank/DDBJ databases">
        <authorList>
            <person name="Corre E."/>
            <person name="Pelletier E."/>
            <person name="Niang G."/>
            <person name="Scheremetjew M."/>
            <person name="Finn R."/>
            <person name="Kale V."/>
            <person name="Holt S."/>
            <person name="Cochrane G."/>
            <person name="Meng A."/>
            <person name="Brown T."/>
            <person name="Cohen L."/>
        </authorList>
    </citation>
    <scope>NUCLEOTIDE SEQUENCE</scope>
    <source>
        <strain evidence="9">MM31A-1</strain>
    </source>
</reference>
<comment type="similarity">
    <text evidence="6">Belongs to the dispatched family.</text>
</comment>
<evidence type="ECO:0000256" key="5">
    <source>
        <dbReference type="ARBA" id="ARBA00023180"/>
    </source>
</evidence>
<dbReference type="AlphaFoldDB" id="A0A7S3Q6G6"/>
<evidence type="ECO:0000259" key="8">
    <source>
        <dbReference type="PROSITE" id="PS50156"/>
    </source>
</evidence>
<dbReference type="EMBL" id="HBIO01015420">
    <property type="protein sequence ID" value="CAE0467051.1"/>
    <property type="molecule type" value="Transcribed_RNA"/>
</dbReference>
<evidence type="ECO:0000256" key="6">
    <source>
        <dbReference type="ARBA" id="ARBA00038046"/>
    </source>
</evidence>
<dbReference type="GO" id="GO:0022857">
    <property type="term" value="F:transmembrane transporter activity"/>
    <property type="evidence" value="ECO:0007669"/>
    <property type="project" value="TreeGrafter"/>
</dbReference>
<feature type="transmembrane region" description="Helical" evidence="7">
    <location>
        <begin position="899"/>
        <end position="920"/>
    </location>
</feature>
<dbReference type="PANTHER" id="PTHR45951">
    <property type="entry name" value="PROTEIN DISPATCHED-RELATED"/>
    <property type="match status" value="1"/>
</dbReference>
<proteinExistence type="inferred from homology"/>
<keyword evidence="4 7" id="KW-0472">Membrane</keyword>
<dbReference type="PROSITE" id="PS50156">
    <property type="entry name" value="SSD"/>
    <property type="match status" value="1"/>
</dbReference>
<feature type="transmembrane region" description="Helical" evidence="7">
    <location>
        <begin position="973"/>
        <end position="997"/>
    </location>
</feature>
<evidence type="ECO:0000256" key="1">
    <source>
        <dbReference type="ARBA" id="ARBA00004141"/>
    </source>
</evidence>
<sequence>MVMNKQFNDNPGEGIEIVKDISYDESESEVYVPSAAKPDTVELAVAKEKESTKKSALGKISRLVARNPGKYLIGALIVATIVSYIAIDIGNFNIEVDNAGWKSRSTTIANREMQVDVVDAKRSSLFYDEDGSAWSDAQNNVARGYIELEARRRLSSDHQTTTTMVDYFQNNIFGYGNTRISSHGRKLEGEETCDTDSFYSSADLTFGEDNLYAMWKLQPDDDVATKSMLDNDILLKICVAETNTLEVLDKLEATDSSTCSGCSETSGRCLPPHSLVLLLRNYVADWADKSCSDLMDLYTAAVQEEFTASLVKCVNEFRDQWDPATQTLIGVATSCPSIFLPHLVDAEFGINGNTNLRYTSSVFYTDDMEAYYKGRDDFDGSDGEILSGVYDTTYGSINEKYVDILVQSDMLLAVASLTVTFLAMGVHTRSAWLTMIGILQIIYAIPLAYFVYVFIANLKFFPFLNFIGVFVAAALGADDLFVAVDKWKNARIQRPYDSVEDIAEVVFPDAAGAMLLTTSTTAVAFFATCICPVAPILAFAVFCGLMVAFNYIMNVLLVFPALCIYDNWIENGKDNFLVSCSRKKKDKNLDDSEGFERISFSLQSREDMSFIHKILSYFADFLHKFRWPIFVLSIVAIGLCIYFGTQLSLPQTSEVRLLPKGHPLENHFVWSMALLSAALYSTGSGVEITFGLIPGDTGSSINPDELSKLLLDNTFDPSLPESQEYLLNFCERLFTSGFAFEPYSDYRCPINSFNDWLETQSSLDSQDIVYTENCSSADGLPMDPAAFDACLIAWSKETVTDHVLADRGAVKILTIQTRSNINGGNAAQTVIGAELQKYEDWLQNEFETAPSSVNKAICTSSIFWWYDTNQQMVKTAVGAVAIALGFSAAVVLFSSRSLILTLFTFACILYVLAATTASLVGLGWELGFLESICFAIMVGISCDFVIHFGHAYIHEPGSVSKEFRTRHAILHMGPSILAAAVTTLSSALVMLFCKVVFFTKFAVILLMAVVHATIGSFVIYLVLCNLFGPSEPTKFIDGIATKCLKCCGKNADDETNDLALKEENRNSSKVSVEC</sequence>
<dbReference type="GO" id="GO:0007224">
    <property type="term" value="P:smoothened signaling pathway"/>
    <property type="evidence" value="ECO:0007669"/>
    <property type="project" value="TreeGrafter"/>
</dbReference>
<feature type="transmembrane region" description="Helical" evidence="7">
    <location>
        <begin position="461"/>
        <end position="484"/>
    </location>
</feature>
<gene>
    <name evidence="9" type="ORF">CDEB00056_LOCUS11903</name>
</gene>
<feature type="transmembrane region" description="Helical" evidence="7">
    <location>
        <begin position="629"/>
        <end position="649"/>
    </location>
</feature>
<accession>A0A7S3Q6G6</accession>
<dbReference type="Pfam" id="PF02460">
    <property type="entry name" value="Patched"/>
    <property type="match status" value="1"/>
</dbReference>
<feature type="transmembrane region" description="Helical" evidence="7">
    <location>
        <begin position="1004"/>
        <end position="1023"/>
    </location>
</feature>
<feature type="transmembrane region" description="Helical" evidence="7">
    <location>
        <begin position="932"/>
        <end position="953"/>
    </location>
</feature>
<feature type="transmembrane region" description="Helical" evidence="7">
    <location>
        <begin position="404"/>
        <end position="424"/>
    </location>
</feature>
<dbReference type="Gene3D" id="1.20.1640.10">
    <property type="entry name" value="Multidrug efflux transporter AcrB transmembrane domain"/>
    <property type="match status" value="2"/>
</dbReference>
<dbReference type="InterPro" id="IPR000731">
    <property type="entry name" value="SSD"/>
</dbReference>
<feature type="transmembrane region" description="Helical" evidence="7">
    <location>
        <begin position="431"/>
        <end position="455"/>
    </location>
</feature>
<keyword evidence="5" id="KW-0325">Glycoprotein</keyword>
<dbReference type="InterPro" id="IPR052081">
    <property type="entry name" value="Dispatched_Hh_regulator"/>
</dbReference>
<protein>
    <recommendedName>
        <fullName evidence="8">SSD domain-containing protein</fullName>
    </recommendedName>
</protein>
<feature type="transmembrane region" description="Helical" evidence="7">
    <location>
        <begin position="548"/>
        <end position="565"/>
    </location>
</feature>
<feature type="transmembrane region" description="Helical" evidence="7">
    <location>
        <begin position="522"/>
        <end position="542"/>
    </location>
</feature>
<feature type="transmembrane region" description="Helical" evidence="7">
    <location>
        <begin position="69"/>
        <end position="87"/>
    </location>
</feature>
<comment type="subcellular location">
    <subcellularLocation>
        <location evidence="1">Membrane</location>
        <topology evidence="1">Multi-pass membrane protein</topology>
    </subcellularLocation>
</comment>
<keyword evidence="2 7" id="KW-0812">Transmembrane</keyword>
<evidence type="ECO:0000313" key="9">
    <source>
        <dbReference type="EMBL" id="CAE0467051.1"/>
    </source>
</evidence>
<organism evidence="9">
    <name type="scientific">Chaetoceros debilis</name>
    <dbReference type="NCBI Taxonomy" id="122233"/>
    <lineage>
        <taxon>Eukaryota</taxon>
        <taxon>Sar</taxon>
        <taxon>Stramenopiles</taxon>
        <taxon>Ochrophyta</taxon>
        <taxon>Bacillariophyta</taxon>
        <taxon>Coscinodiscophyceae</taxon>
        <taxon>Chaetocerotophycidae</taxon>
        <taxon>Chaetocerotales</taxon>
        <taxon>Chaetocerotaceae</taxon>
        <taxon>Chaetoceros</taxon>
    </lineage>
</organism>
<evidence type="ECO:0000256" key="4">
    <source>
        <dbReference type="ARBA" id="ARBA00023136"/>
    </source>
</evidence>
<evidence type="ECO:0000256" key="2">
    <source>
        <dbReference type="ARBA" id="ARBA00022692"/>
    </source>
</evidence>